<evidence type="ECO:0000313" key="1">
    <source>
        <dbReference type="EMBL" id="BCB88760.1"/>
    </source>
</evidence>
<dbReference type="RefSeq" id="WP_173160357.1">
    <property type="nucleotide sequence ID" value="NZ_AP022871.1"/>
</dbReference>
<gene>
    <name evidence="1" type="ORF">Psuf_060730</name>
</gene>
<dbReference type="EMBL" id="AP022871">
    <property type="protein sequence ID" value="BCB88760.1"/>
    <property type="molecule type" value="Genomic_DNA"/>
</dbReference>
<dbReference type="AlphaFoldDB" id="A0A6F8YRI0"/>
<dbReference type="InterPro" id="IPR006311">
    <property type="entry name" value="TAT_signal"/>
</dbReference>
<reference evidence="1 2" key="2">
    <citation type="submission" date="2020-03" db="EMBL/GenBank/DDBJ databases">
        <authorList>
            <person name="Ichikawa N."/>
            <person name="Kimura A."/>
            <person name="Kitahashi Y."/>
            <person name="Uohara A."/>
        </authorList>
    </citation>
    <scope>NUCLEOTIDE SEQUENCE [LARGE SCALE GENOMIC DNA]</scope>
    <source>
        <strain evidence="1 2">NBRC 105367</strain>
    </source>
</reference>
<dbReference type="InterPro" id="IPR012334">
    <property type="entry name" value="Pectin_lyas_fold"/>
</dbReference>
<evidence type="ECO:0008006" key="3">
    <source>
        <dbReference type="Google" id="ProtNLM"/>
    </source>
</evidence>
<proteinExistence type="predicted"/>
<dbReference type="Gene3D" id="2.160.20.10">
    <property type="entry name" value="Single-stranded right-handed beta-helix, Pectin lyase-like"/>
    <property type="match status" value="1"/>
</dbReference>
<dbReference type="InterPro" id="IPR011050">
    <property type="entry name" value="Pectin_lyase_fold/virulence"/>
</dbReference>
<protein>
    <recommendedName>
        <fullName evidence="3">Pectate lyase superfamily protein domain-containing protein</fullName>
    </recommendedName>
</protein>
<dbReference type="SUPFAM" id="SSF51126">
    <property type="entry name" value="Pectin lyase-like"/>
    <property type="match status" value="1"/>
</dbReference>
<accession>A0A6F8YRI0</accession>
<reference evidence="1 2" key="1">
    <citation type="submission" date="2020-03" db="EMBL/GenBank/DDBJ databases">
        <title>Whole genome shotgun sequence of Phytohabitans suffuscus NBRC 105367.</title>
        <authorList>
            <person name="Komaki H."/>
            <person name="Tamura T."/>
        </authorList>
    </citation>
    <scope>NUCLEOTIDE SEQUENCE [LARGE SCALE GENOMIC DNA]</scope>
    <source>
        <strain evidence="1 2">NBRC 105367</strain>
    </source>
</reference>
<dbReference type="PROSITE" id="PS51318">
    <property type="entry name" value="TAT"/>
    <property type="match status" value="1"/>
</dbReference>
<keyword evidence="2" id="KW-1185">Reference proteome</keyword>
<dbReference type="KEGG" id="psuu:Psuf_060730"/>
<sequence>MDRRRVLRRVAATGLVVAPAAGLLGGGRAEAAPLGTVIDLVDRGLVAGDTDAHAVANAAVWEAATVEARGRGAKVLLPGSGVYRFAGPLHLDHGVHYESDGATLKLAGGSDRDLMRTRGFETLWDTTSTAGPAGWSLVGFTLDGNAADQSVDCFPLSLWGRAFTIERVHIRDGRGGGLRSGNGPGGALMEARLRHLTVQNNAKLNVDWRGPNDSQFSDVIVFSDWTFHMGAAVPGSRGVRFSVNANGAQVDRLHVWGFFERGLEVGSTGVAVYNGVVEGSQVNVWMAASSCVFDGTIFGTAGTGPYKGTEVGYRLGAGTPGVTHWNNRLRGVMHRWSAGDRPVDLVADNGTDIDVSVLAGTAGGVIFGRRDYKTTVNVACADQPRFSERAGGLSGVGAPRPELGVVGSLYTRVDGGTGSYLYRKTSATAWTAIL</sequence>
<dbReference type="Proteomes" id="UP000503011">
    <property type="component" value="Chromosome"/>
</dbReference>
<organism evidence="1 2">
    <name type="scientific">Phytohabitans suffuscus</name>
    <dbReference type="NCBI Taxonomy" id="624315"/>
    <lineage>
        <taxon>Bacteria</taxon>
        <taxon>Bacillati</taxon>
        <taxon>Actinomycetota</taxon>
        <taxon>Actinomycetes</taxon>
        <taxon>Micromonosporales</taxon>
        <taxon>Micromonosporaceae</taxon>
    </lineage>
</organism>
<name>A0A6F8YRI0_9ACTN</name>
<evidence type="ECO:0000313" key="2">
    <source>
        <dbReference type="Proteomes" id="UP000503011"/>
    </source>
</evidence>